<dbReference type="PANTHER" id="PTHR43509">
    <property type="match status" value="1"/>
</dbReference>
<organism evidence="13 14">
    <name type="scientific">candidate division WS6 bacterium OLB21</name>
    <dbReference type="NCBI Taxonomy" id="1617427"/>
    <lineage>
        <taxon>Bacteria</taxon>
        <taxon>Candidatus Dojkabacteria</taxon>
    </lineage>
</organism>
<dbReference type="InterPro" id="IPR002650">
    <property type="entry name" value="Sulphate_adenylyltransferase"/>
</dbReference>
<dbReference type="SUPFAM" id="SSF52374">
    <property type="entry name" value="Nucleotidylyl transferase"/>
    <property type="match status" value="1"/>
</dbReference>
<evidence type="ECO:0000256" key="9">
    <source>
        <dbReference type="ARBA" id="ARBA00041598"/>
    </source>
</evidence>
<dbReference type="InterPro" id="IPR015947">
    <property type="entry name" value="PUA-like_sf"/>
</dbReference>
<dbReference type="EC" id="2.7.7.4" evidence="2"/>
<dbReference type="InterPro" id="IPR024951">
    <property type="entry name" value="Sulfurylase_cat_dom"/>
</dbReference>
<dbReference type="PANTHER" id="PTHR43509:SF1">
    <property type="entry name" value="SULFATE ADENYLYLTRANSFERASE"/>
    <property type="match status" value="1"/>
</dbReference>
<dbReference type="Pfam" id="PF01747">
    <property type="entry name" value="ATP-sulfurylase"/>
    <property type="match status" value="1"/>
</dbReference>
<dbReference type="NCBIfam" id="NF003166">
    <property type="entry name" value="PRK04149.1"/>
    <property type="match status" value="1"/>
</dbReference>
<feature type="domain" description="ATP-sulfurylase PUA-like" evidence="12">
    <location>
        <begin position="3"/>
        <end position="154"/>
    </location>
</feature>
<evidence type="ECO:0000256" key="5">
    <source>
        <dbReference type="ARBA" id="ARBA00022741"/>
    </source>
</evidence>
<dbReference type="SUPFAM" id="SSF88697">
    <property type="entry name" value="PUA domain-like"/>
    <property type="match status" value="1"/>
</dbReference>
<dbReference type="GO" id="GO:0005524">
    <property type="term" value="F:ATP binding"/>
    <property type="evidence" value="ECO:0007669"/>
    <property type="project" value="UniProtKB-KW"/>
</dbReference>
<evidence type="ECO:0000313" key="14">
    <source>
        <dbReference type="Proteomes" id="UP000070449"/>
    </source>
</evidence>
<evidence type="ECO:0000256" key="3">
    <source>
        <dbReference type="ARBA" id="ARBA00022679"/>
    </source>
</evidence>
<dbReference type="Proteomes" id="UP000070449">
    <property type="component" value="Unassembled WGS sequence"/>
</dbReference>
<evidence type="ECO:0000313" key="13">
    <source>
        <dbReference type="EMBL" id="KXK08363.1"/>
    </source>
</evidence>
<evidence type="ECO:0000256" key="7">
    <source>
        <dbReference type="ARBA" id="ARBA00031812"/>
    </source>
</evidence>
<dbReference type="PATRIC" id="fig|1617427.3.peg.928"/>
<evidence type="ECO:0000256" key="10">
    <source>
        <dbReference type="ARBA" id="ARBA00049370"/>
    </source>
</evidence>
<reference evidence="13 14" key="1">
    <citation type="submission" date="2015-02" db="EMBL/GenBank/DDBJ databases">
        <title>Improved understanding of the partial-nitritation anammox process through 23 genomes representing the majority of the microbial community.</title>
        <authorList>
            <person name="Speth D.R."/>
            <person name="In T Zandt M."/>
            <person name="Guerrero Cruz S."/>
            <person name="Jetten M.S."/>
            <person name="Dutilh B.E."/>
        </authorList>
    </citation>
    <scope>NUCLEOTIDE SEQUENCE [LARGE SCALE GENOMIC DNA]</scope>
    <source>
        <strain evidence="13">OLB21</strain>
    </source>
</reference>
<evidence type="ECO:0000256" key="4">
    <source>
        <dbReference type="ARBA" id="ARBA00022695"/>
    </source>
</evidence>
<dbReference type="Gene3D" id="3.40.50.620">
    <property type="entry name" value="HUPs"/>
    <property type="match status" value="1"/>
</dbReference>
<evidence type="ECO:0000259" key="12">
    <source>
        <dbReference type="Pfam" id="PF14306"/>
    </source>
</evidence>
<protein>
    <recommendedName>
        <fullName evidence="2">sulfate adenylyltransferase</fullName>
        <ecNumber evidence="2">2.7.7.4</ecNumber>
    </recommendedName>
    <alternativeName>
        <fullName evidence="9">ATP-sulfurylase</fullName>
    </alternativeName>
    <alternativeName>
        <fullName evidence="7">Sulfate adenylate transferase</fullName>
    </alternativeName>
</protein>
<proteinExistence type="inferred from homology"/>
<evidence type="ECO:0000256" key="6">
    <source>
        <dbReference type="ARBA" id="ARBA00022840"/>
    </source>
</evidence>
<dbReference type="CDD" id="cd00517">
    <property type="entry name" value="ATPS"/>
    <property type="match status" value="1"/>
</dbReference>
<evidence type="ECO:0000256" key="8">
    <source>
        <dbReference type="ARBA" id="ARBA00037980"/>
    </source>
</evidence>
<keyword evidence="4 13" id="KW-0548">Nucleotidyltransferase</keyword>
<evidence type="ECO:0000256" key="2">
    <source>
        <dbReference type="ARBA" id="ARBA00012391"/>
    </source>
</evidence>
<evidence type="ECO:0000259" key="11">
    <source>
        <dbReference type="Pfam" id="PF01747"/>
    </source>
</evidence>
<dbReference type="Gene3D" id="3.10.400.10">
    <property type="entry name" value="Sulfate adenylyltransferase"/>
    <property type="match status" value="1"/>
</dbReference>
<dbReference type="EMBL" id="JYPD01000025">
    <property type="protein sequence ID" value="KXK08363.1"/>
    <property type="molecule type" value="Genomic_DNA"/>
</dbReference>
<keyword evidence="3 13" id="KW-0808">Transferase</keyword>
<comment type="caution">
    <text evidence="13">The sequence shown here is derived from an EMBL/GenBank/DDBJ whole genome shotgun (WGS) entry which is preliminary data.</text>
</comment>
<gene>
    <name evidence="13" type="primary">sat</name>
    <name evidence="13" type="ORF">UZ20_WS6002000892</name>
</gene>
<dbReference type="GO" id="GO:0004781">
    <property type="term" value="F:sulfate adenylyltransferase (ATP) activity"/>
    <property type="evidence" value="ECO:0007669"/>
    <property type="project" value="UniProtKB-EC"/>
</dbReference>
<dbReference type="InterPro" id="IPR025980">
    <property type="entry name" value="ATP-Sase_PUA-like_dom"/>
</dbReference>
<dbReference type="GO" id="GO:0000103">
    <property type="term" value="P:sulfate assimilation"/>
    <property type="evidence" value="ECO:0007669"/>
    <property type="project" value="InterPro"/>
</dbReference>
<comment type="pathway">
    <text evidence="1">Sulfur metabolism; hydrogen sulfide biosynthesis; sulfite from sulfate: step 1/3.</text>
</comment>
<name>A0A136KGD0_9BACT</name>
<dbReference type="InterPro" id="IPR014729">
    <property type="entry name" value="Rossmann-like_a/b/a_fold"/>
</dbReference>
<dbReference type="AlphaFoldDB" id="A0A136KGD0"/>
<comment type="similarity">
    <text evidence="8">Belongs to the sulfate adenylyltransferase family.</text>
</comment>
<comment type="catalytic activity">
    <reaction evidence="10">
        <text>sulfate + ATP + H(+) = adenosine 5'-phosphosulfate + diphosphate</text>
        <dbReference type="Rhea" id="RHEA:18133"/>
        <dbReference type="ChEBI" id="CHEBI:15378"/>
        <dbReference type="ChEBI" id="CHEBI:16189"/>
        <dbReference type="ChEBI" id="CHEBI:30616"/>
        <dbReference type="ChEBI" id="CHEBI:33019"/>
        <dbReference type="ChEBI" id="CHEBI:58243"/>
        <dbReference type="EC" id="2.7.7.4"/>
    </reaction>
</comment>
<evidence type="ECO:0000256" key="1">
    <source>
        <dbReference type="ARBA" id="ARBA00005048"/>
    </source>
</evidence>
<dbReference type="STRING" id="1617427.UZ20_WS6002000892"/>
<feature type="domain" description="Sulphate adenylyltransferase catalytic" evidence="11">
    <location>
        <begin position="163"/>
        <end position="371"/>
    </location>
</feature>
<keyword evidence="6" id="KW-0067">ATP-binding</keyword>
<sequence>MNQPHGGVLINRFANKDKLSFDNIALSIELDDDQLSEVKNIAVGTYSPLNGYMNKDDFESVLEKARLTNGVPWSVPVFLPVSKVDYRCIKVGGQVSLRYKGKDIALMEVSDKFTFDAEKYVKSVYGTTDPNHPGVAMINSLSTYVIGGEIWVYEELPSKYLEFDLPPQKTRELFAEKGWNTVVGFQTRNAAHRAHEFIQKMCLEFVDGLFINPIIGKKKSGDFTDEVILAVYKMLVRDFYPANSTAIGVYSSRMHYAGPKEAIFHAIVRKNFGCTHFIVGRDHAGVGDYYDKFAAHRIFDEFEDIGIVPMRVSNAFFDKKSDMYTTQKASPFGPEHWISPSGTEVRRLIKEKNYKDLKYILRPEVLEEILKFKEPFVL</sequence>
<accession>A0A136KGD0</accession>
<dbReference type="NCBIfam" id="TIGR00339">
    <property type="entry name" value="sopT"/>
    <property type="match status" value="1"/>
</dbReference>
<keyword evidence="5" id="KW-0547">Nucleotide-binding</keyword>
<dbReference type="Pfam" id="PF14306">
    <property type="entry name" value="PUA_2"/>
    <property type="match status" value="1"/>
</dbReference>